<comment type="caution">
    <text evidence="1">The sequence shown here is derived from an EMBL/GenBank/DDBJ whole genome shotgun (WGS) entry which is preliminary data.</text>
</comment>
<organism evidence="1 2">
    <name type="scientific">Candidatus Caccosoma faecigallinarum</name>
    <dbReference type="NCBI Taxonomy" id="2840720"/>
    <lineage>
        <taxon>Bacteria</taxon>
        <taxon>Bacillati</taxon>
        <taxon>Bacillota</taxon>
        <taxon>Bacillota incertae sedis</taxon>
        <taxon>Candidatus Caccosoma</taxon>
    </lineage>
</organism>
<accession>A0A9D1G896</accession>
<sequence length="157" mass="18863">MNFEEIIEKFLNNVKEKKIEIYNEFSLKFELGIFLKNEFKKYKVEFERNVSFFDITGSVKHEIDIVIYNENKEKKYAIELKFPRNGQYPEQMYSFVKDIVFMENLKSAGFTNKYVLTIVDDDKFYKGNKKTGIYQYFRDKKPVEGKSLNLQATVRKH</sequence>
<evidence type="ECO:0000313" key="2">
    <source>
        <dbReference type="Proteomes" id="UP000886893"/>
    </source>
</evidence>
<reference evidence="1" key="1">
    <citation type="submission" date="2020-10" db="EMBL/GenBank/DDBJ databases">
        <authorList>
            <person name="Gilroy R."/>
        </authorList>
    </citation>
    <scope>NUCLEOTIDE SEQUENCE</scope>
    <source>
        <strain evidence="1">14508</strain>
    </source>
</reference>
<dbReference type="EMBL" id="DVKI01000102">
    <property type="protein sequence ID" value="HIT17369.1"/>
    <property type="molecule type" value="Genomic_DNA"/>
</dbReference>
<proteinExistence type="predicted"/>
<name>A0A9D1G896_9FIRM</name>
<evidence type="ECO:0000313" key="1">
    <source>
        <dbReference type="EMBL" id="HIT17369.1"/>
    </source>
</evidence>
<gene>
    <name evidence="1" type="ORF">IAD04_03180</name>
</gene>
<protein>
    <submittedName>
        <fullName evidence="1">Uncharacterized protein</fullName>
    </submittedName>
</protein>
<dbReference type="Proteomes" id="UP000886893">
    <property type="component" value="Unassembled WGS sequence"/>
</dbReference>
<dbReference type="AlphaFoldDB" id="A0A9D1G896"/>
<reference evidence="1" key="2">
    <citation type="journal article" date="2021" name="PeerJ">
        <title>Extensive microbial diversity within the chicken gut microbiome revealed by metagenomics and culture.</title>
        <authorList>
            <person name="Gilroy R."/>
            <person name="Ravi A."/>
            <person name="Getino M."/>
            <person name="Pursley I."/>
            <person name="Horton D.L."/>
            <person name="Alikhan N.F."/>
            <person name="Baker D."/>
            <person name="Gharbi K."/>
            <person name="Hall N."/>
            <person name="Watson M."/>
            <person name="Adriaenssens E.M."/>
            <person name="Foster-Nyarko E."/>
            <person name="Jarju S."/>
            <person name="Secka A."/>
            <person name="Antonio M."/>
            <person name="Oren A."/>
            <person name="Chaudhuri R.R."/>
            <person name="La Ragione R."/>
            <person name="Hildebrand F."/>
            <person name="Pallen M.J."/>
        </authorList>
    </citation>
    <scope>NUCLEOTIDE SEQUENCE</scope>
    <source>
        <strain evidence="1">14508</strain>
    </source>
</reference>